<feature type="domain" description="NAD-glutamate dehydrogenase catalytic" evidence="1">
    <location>
        <begin position="736"/>
        <end position="1230"/>
    </location>
</feature>
<dbReference type="InterPro" id="IPR046346">
    <property type="entry name" value="Aminoacid_DH-like_N_sf"/>
</dbReference>
<dbReference type="EMBL" id="CP018839">
    <property type="protein sequence ID" value="APR05009.1"/>
    <property type="molecule type" value="Genomic_DNA"/>
</dbReference>
<evidence type="ECO:0000259" key="4">
    <source>
        <dbReference type="Pfam" id="PF21076"/>
    </source>
</evidence>
<dbReference type="GO" id="GO:0004069">
    <property type="term" value="F:L-aspartate:2-oxoglutarate aminotransferase activity"/>
    <property type="evidence" value="ECO:0007669"/>
    <property type="project" value="InterPro"/>
</dbReference>
<dbReference type="Gene3D" id="3.40.50.720">
    <property type="entry name" value="NAD(P)-binding Rossmann-like Domain"/>
    <property type="match status" value="1"/>
</dbReference>
<organism evidence="6 7">
    <name type="scientific">Thauera chlorobenzoica</name>
    <dbReference type="NCBI Taxonomy" id="96773"/>
    <lineage>
        <taxon>Bacteria</taxon>
        <taxon>Pseudomonadati</taxon>
        <taxon>Pseudomonadota</taxon>
        <taxon>Betaproteobacteria</taxon>
        <taxon>Rhodocyclales</taxon>
        <taxon>Zoogloeaceae</taxon>
        <taxon>Thauera</taxon>
    </lineage>
</organism>
<keyword evidence="6" id="KW-0560">Oxidoreductase</keyword>
<dbReference type="Proteomes" id="UP000185739">
    <property type="component" value="Chromosome"/>
</dbReference>
<reference evidence="6 7" key="1">
    <citation type="submission" date="2016-12" db="EMBL/GenBank/DDBJ databases">
        <title>Complete genome sequence of Thauera chlorobenzoica, a Betaproteobacterium degrading haloaromatics anaerobically to CO2 and halides.</title>
        <authorList>
            <person name="Goris T."/>
            <person name="Mergelsberg M."/>
            <person name="Boll M."/>
        </authorList>
    </citation>
    <scope>NUCLEOTIDE SEQUENCE [LARGE SCALE GENOMIC DNA]</scope>
    <source>
        <strain evidence="6 7">3CB1</strain>
    </source>
</reference>
<feature type="domain" description="NAD-glutamate dehydrogenase ACT3" evidence="5">
    <location>
        <begin position="560"/>
        <end position="637"/>
    </location>
</feature>
<dbReference type="STRING" id="96773.Tchl_2166"/>
<evidence type="ECO:0000259" key="3">
    <source>
        <dbReference type="Pfam" id="PF21075"/>
    </source>
</evidence>
<dbReference type="KEGG" id="tcl:Tchl_2166"/>
<dbReference type="PANTHER" id="PTHR43403:SF1">
    <property type="entry name" value="NAD-SPECIFIC GLUTAMATE DEHYDROGENASE"/>
    <property type="match status" value="1"/>
</dbReference>
<dbReference type="InterPro" id="IPR007780">
    <property type="entry name" value="NAD_Glu_DH_bac"/>
</dbReference>
<dbReference type="InterPro" id="IPR036291">
    <property type="entry name" value="NAD(P)-bd_dom_sf"/>
</dbReference>
<feature type="domain" description="NAD-glutamate dehydrogenase ACT2" evidence="4">
    <location>
        <begin position="415"/>
        <end position="504"/>
    </location>
</feature>
<protein>
    <submittedName>
        <fullName evidence="6">NAD-specific glutamate dehydrogenase, large form</fullName>
        <ecNumber evidence="6">1.4.1.2</ecNumber>
    </submittedName>
</protein>
<dbReference type="InterPro" id="IPR024727">
    <property type="entry name" value="NAD_Glu_DH_N_ACT1"/>
</dbReference>
<dbReference type="InterPro" id="IPR049059">
    <property type="entry name" value="NAD_Glu_DH_HM1"/>
</dbReference>
<evidence type="ECO:0000259" key="1">
    <source>
        <dbReference type="Pfam" id="PF05088"/>
    </source>
</evidence>
<dbReference type="Pfam" id="PF21076">
    <property type="entry name" value="GDH_ACT2"/>
    <property type="match status" value="1"/>
</dbReference>
<gene>
    <name evidence="6" type="ORF">Tchl_2166</name>
</gene>
<evidence type="ECO:0000313" key="7">
    <source>
        <dbReference type="Proteomes" id="UP000185739"/>
    </source>
</evidence>
<dbReference type="Pfam" id="PF05088">
    <property type="entry name" value="Bac_GDH_CD"/>
    <property type="match status" value="1"/>
</dbReference>
<dbReference type="Pfam" id="PF21077">
    <property type="entry name" value="GDH_ACT3"/>
    <property type="match status" value="1"/>
</dbReference>
<dbReference type="GO" id="GO:0004352">
    <property type="term" value="F:glutamate dehydrogenase (NAD+) activity"/>
    <property type="evidence" value="ECO:0007669"/>
    <property type="project" value="UniProtKB-EC"/>
</dbReference>
<accession>A0A1H5S447</accession>
<sequence>MNTREASRLVAQIDAVVEQIAVRLPAAQAAAVSAFAARFFAQVDPEDLEVLPVADLYGAVLSQWHFIARRRSGSRVRAFNPRLDEHGWECPHTVIEIVGDDMPFLVDSIAMEIARQGSALHLIIHPVMGVVRDDEGRFVRLAEQDEVQAAAGDEGPGGARLESIMHLEVDRRSDPADLAALQQGIEHVLADVRAAVGDWTAMRARMNEIIAGLGGSTPPVDAGELAEVRAFLEWLAADNFVLLGGRDYELVNTGEGNELRIVGGSGLGLLRGDGEDGQSRSFAALPPQLRAQAHLPHLLTVTKSNSRSTVHRPGYLDFIGVKRFDADGRVVGERRIIGLLASTAYSASPKQIPLLRRKVDAVFERAGLLPGGHAAKALLTLLERYPRDELFQISPDELYTHAMGILRLGERLRTRLFVRCDPFARFVSCLIYVPREHYNTDQRKRMQAVLMDAFNGAASEFDVQFSDSALARILITVRTHDSVIPPFDTRELEQRLIRASRRWEDELLQALVEQCGEERGLVLARRYGSGFPAGYREDHSARMAVFDIEQMEALADGEALGLNLYVPLEAPVGGLNLRLYHLDAPVPLSSSLPMLEKMGVKVIEERPYAVSRQDGRTVWLHDFGLSYAEAESLNIHEVRPLFQDAFLHAWHGEVENDDFNRLVLRAGLSWREVAVLRAYAKYLRQAAFTFSQAYMEQTLAAYPQLARALFELFRVRFEPALDQGREAACNGIVAAIEQGLNAVANLDEDRILRQFLALILATLRTNWFQRGKDGAPKAYTSFKFAPAKIPNLPQPLPMFEIFVYSPRLEGVHLRGGKVARGGLRWSDRMEDFRTEVLGLVKAQIVKNAVIVPVGSKGGFVVKCPPAEGGREALLAEGMACYRNFLRGLLDLTDNLVQGRIVPPAEVVRHDEDDPYLVVAADKGTATFSDHANEVAAEYGFWLGDAFASGGSAGYDHKKMGITARGAWEAVKRHFREIGRNIQEAPFTVAGIGDMSGDVFGNGMLLSTQIRLVAAFDHRHIFIDPDPDPGTSWQERARLFALPRSSWDDYDKTLISEGGGVWPRSAKSIRLSPQLRAVLDIDADSLAPAELIRAILTAPVDLLYNGGIGTYIKASAEADAAVGDRANDAVRVNGAELRCKVLGEGGNLGATQLGRIEFALKGGRVNTDAIDNSAGVDCSDHEVNIKILLDSVIAEGELTLKQRNQLLADMTDEVAALVLRDNYAQTQILSVTRARGVDLLDEQAEFMRRLSHAGRLNRKLEFLPMDEDLVERKAAHIGLLTPELAVLLAYSKIELYDEVLASDVPEDPYIRSALERYFPVPLRERFAGHIQRHPLRREIVSTHVVNSMVNRVGPTFVSRLRAETGASPSDVVRAYMATREVFGLVPVWNGIEALDNCIDDALQVELIREADRLVQRGTLWFLRHRPWLADLQATLAHFSPGVGVLADGLVDYVVPAYKVELEETVARRVEQGVPRDLAQRIAVLDELYSALDLVEAAVDSGRDEAMVARVYFALGGDLDLHWLGRQISLLPTETRWQTLARSALRGDLSAVARALVNDALKLVPGAGEVAQVRAAWQEKYAHQLERYRHLLTEVHAAPSIDLAMLSVVLRELRGLG</sequence>
<dbReference type="SUPFAM" id="SSF53223">
    <property type="entry name" value="Aminoacid dehydrogenase-like, N-terminal domain"/>
    <property type="match status" value="1"/>
</dbReference>
<feature type="domain" description="NAD-glutamate dehydrogenase N-terminal ACT1" evidence="3">
    <location>
        <begin position="35"/>
        <end position="184"/>
    </location>
</feature>
<dbReference type="OrthoDB" id="9758052at2"/>
<name>A0A1H5S447_9RHOO</name>
<dbReference type="InterPro" id="IPR049056">
    <property type="entry name" value="NAD_Glu_DH_HM3"/>
</dbReference>
<feature type="domain" description="NAD-specific glutamate dehydrogenase C-terminal" evidence="2">
    <location>
        <begin position="1277"/>
        <end position="1612"/>
    </location>
</feature>
<dbReference type="InterPro" id="IPR049062">
    <property type="entry name" value="NAD_Glu_DH_ACT2"/>
</dbReference>
<evidence type="ECO:0000259" key="5">
    <source>
        <dbReference type="Pfam" id="PF21077"/>
    </source>
</evidence>
<dbReference type="Pfam" id="PF21079">
    <property type="entry name" value="GDH_HM2"/>
    <property type="match status" value="1"/>
</dbReference>
<dbReference type="Pfam" id="PF21074">
    <property type="entry name" value="GDH_C"/>
    <property type="match status" value="1"/>
</dbReference>
<dbReference type="PIRSF" id="PIRSF036761">
    <property type="entry name" value="GDH_Mll4104"/>
    <property type="match status" value="1"/>
</dbReference>
<proteinExistence type="predicted"/>
<dbReference type="GO" id="GO:0006538">
    <property type="term" value="P:L-glutamate catabolic process"/>
    <property type="evidence" value="ECO:0007669"/>
    <property type="project" value="InterPro"/>
</dbReference>
<dbReference type="EC" id="1.4.1.2" evidence="6"/>
<dbReference type="InterPro" id="IPR049058">
    <property type="entry name" value="NAD_Glu_DH_HM2"/>
</dbReference>
<evidence type="ECO:0000259" key="2">
    <source>
        <dbReference type="Pfam" id="PF21074"/>
    </source>
</evidence>
<dbReference type="SUPFAM" id="SSF51735">
    <property type="entry name" value="NAD(P)-binding Rossmann-fold domains"/>
    <property type="match status" value="1"/>
</dbReference>
<dbReference type="Pfam" id="PF21073">
    <property type="entry name" value="GDH_HM1"/>
    <property type="match status" value="1"/>
</dbReference>
<dbReference type="InterPro" id="IPR028971">
    <property type="entry name" value="NAD-GDH_cat"/>
</dbReference>
<dbReference type="InterPro" id="IPR048381">
    <property type="entry name" value="GDH_C"/>
</dbReference>
<dbReference type="RefSeq" id="WP_075148427.1">
    <property type="nucleotide sequence ID" value="NZ_CP018839.1"/>
</dbReference>
<keyword evidence="7" id="KW-1185">Reference proteome</keyword>
<dbReference type="Pfam" id="PF21078">
    <property type="entry name" value="GDH_HM3"/>
    <property type="match status" value="1"/>
</dbReference>
<dbReference type="PANTHER" id="PTHR43403">
    <property type="entry name" value="NAD-SPECIFIC GLUTAMATE DEHYDROGENASE"/>
    <property type="match status" value="1"/>
</dbReference>
<dbReference type="InterPro" id="IPR049064">
    <property type="entry name" value="NAD_Glu_DH_ACT3"/>
</dbReference>
<dbReference type="Pfam" id="PF21075">
    <property type="entry name" value="GDH_ACT1"/>
    <property type="match status" value="1"/>
</dbReference>
<evidence type="ECO:0000313" key="6">
    <source>
        <dbReference type="EMBL" id="APR05009.1"/>
    </source>
</evidence>